<dbReference type="Pfam" id="PF14226">
    <property type="entry name" value="DIOX_N"/>
    <property type="match status" value="1"/>
</dbReference>
<dbReference type="Pfam" id="PF03171">
    <property type="entry name" value="2OG-FeII_Oxy"/>
    <property type="match status" value="1"/>
</dbReference>
<dbReference type="PANTHER" id="PTHR47990">
    <property type="entry name" value="2-OXOGLUTARATE (2OG) AND FE(II)-DEPENDENT OXYGENASE SUPERFAMILY PROTEIN-RELATED"/>
    <property type="match status" value="1"/>
</dbReference>
<feature type="domain" description="Fe2OG dioxygenase" evidence="5">
    <location>
        <begin position="246"/>
        <end position="345"/>
    </location>
</feature>
<dbReference type="PROSITE" id="PS51471">
    <property type="entry name" value="FE2OG_OXY"/>
    <property type="match status" value="1"/>
</dbReference>
<dbReference type="GO" id="GO:0051213">
    <property type="term" value="F:dioxygenase activity"/>
    <property type="evidence" value="ECO:0007669"/>
    <property type="project" value="UniProtKB-KW"/>
</dbReference>
<feature type="transmembrane region" description="Helical" evidence="4">
    <location>
        <begin position="30"/>
        <end position="50"/>
    </location>
</feature>
<protein>
    <submittedName>
        <fullName evidence="6">Non-hem dioxygenase N-terminal domain</fullName>
    </submittedName>
</protein>
<dbReference type="Proteomes" id="UP001370490">
    <property type="component" value="Unassembled WGS sequence"/>
</dbReference>
<keyword evidence="6" id="KW-0223">Dioxygenase</keyword>
<evidence type="ECO:0000313" key="6">
    <source>
        <dbReference type="EMBL" id="KAK6932357.1"/>
    </source>
</evidence>
<dbReference type="Gene3D" id="2.60.120.330">
    <property type="entry name" value="B-lactam Antibiotic, Isopenicillin N Synthase, Chain"/>
    <property type="match status" value="1"/>
</dbReference>
<evidence type="ECO:0000313" key="7">
    <source>
        <dbReference type="Proteomes" id="UP001370490"/>
    </source>
</evidence>
<name>A0AAN8ZC22_9MAGN</name>
<evidence type="ECO:0000259" key="5">
    <source>
        <dbReference type="PROSITE" id="PS51471"/>
    </source>
</evidence>
<evidence type="ECO:0000256" key="3">
    <source>
        <dbReference type="RuleBase" id="RU003682"/>
    </source>
</evidence>
<gene>
    <name evidence="6" type="ORF">RJ641_001981</name>
</gene>
<proteinExistence type="inferred from homology"/>
<reference evidence="6 7" key="1">
    <citation type="submission" date="2023-12" db="EMBL/GenBank/DDBJ databases">
        <title>A high-quality genome assembly for Dillenia turbinata (Dilleniales).</title>
        <authorList>
            <person name="Chanderbali A."/>
        </authorList>
    </citation>
    <scope>NUCLEOTIDE SEQUENCE [LARGE SCALE GENOMIC DNA]</scope>
    <source>
        <strain evidence="6">LSX21</strain>
        <tissue evidence="6">Leaf</tissue>
    </source>
</reference>
<evidence type="ECO:0000256" key="4">
    <source>
        <dbReference type="SAM" id="Phobius"/>
    </source>
</evidence>
<dbReference type="InterPro" id="IPR044861">
    <property type="entry name" value="IPNS-like_FE2OG_OXY"/>
</dbReference>
<dbReference type="InterPro" id="IPR050231">
    <property type="entry name" value="Iron_ascorbate_oxido_reductase"/>
</dbReference>
<keyword evidence="4" id="KW-1133">Transmembrane helix</keyword>
<keyword evidence="3" id="KW-0560">Oxidoreductase</keyword>
<evidence type="ECO:0000256" key="1">
    <source>
        <dbReference type="ARBA" id="ARBA00022723"/>
    </source>
</evidence>
<dbReference type="AlphaFoldDB" id="A0AAN8ZC22"/>
<dbReference type="InterPro" id="IPR027443">
    <property type="entry name" value="IPNS-like_sf"/>
</dbReference>
<keyword evidence="1 3" id="KW-0479">Metal-binding</keyword>
<keyword evidence="2 3" id="KW-0408">Iron</keyword>
<dbReference type="GO" id="GO:0046872">
    <property type="term" value="F:metal ion binding"/>
    <property type="evidence" value="ECO:0007669"/>
    <property type="project" value="UniProtKB-KW"/>
</dbReference>
<accession>A0AAN8ZC22</accession>
<dbReference type="InterPro" id="IPR026992">
    <property type="entry name" value="DIOX_N"/>
</dbReference>
<keyword evidence="4" id="KW-0472">Membrane</keyword>
<comment type="caution">
    <text evidence="6">The sequence shown here is derived from an EMBL/GenBank/DDBJ whole genome shotgun (WGS) entry which is preliminary data.</text>
</comment>
<sequence length="393" mass="44721">MHKRGKSNAICTLHTNHTKKYYRTCLHTPFHWFIYIIFAKTFCFALSTFLQVKSLSMMNSSDPPFYEIYKTLIEEGLGKAQKPIIDKPSIIQECELPMIDLSKLRLGGVEREECMEDIAKASREWGFFQVMNHGIPMEVLEEIRLEEVNVFQRPFVEKIGEKFLNLSPGSYRWGTPSATCIHQLSWSEALHISLEDISGSLTGTPLSSTVEQYSELVLKLAQKLAEILAEKLGYKSTFFQETCVPSSCYLRMNRYPPCPISPGLFGLMPHTDSDFLTILSQDEVGGLQLVKDGKWIAVKPNPQALVINIGDFFQAWSNGIYKSVEHRVVANEHAERFSTAFFVCPIKDAVIQICGEPPKYRPFSYQEYRRQVHKDVKNLGQKVGLARFLVGAT</sequence>
<dbReference type="EMBL" id="JBAMMX010000010">
    <property type="protein sequence ID" value="KAK6932357.1"/>
    <property type="molecule type" value="Genomic_DNA"/>
</dbReference>
<organism evidence="6 7">
    <name type="scientific">Dillenia turbinata</name>
    <dbReference type="NCBI Taxonomy" id="194707"/>
    <lineage>
        <taxon>Eukaryota</taxon>
        <taxon>Viridiplantae</taxon>
        <taxon>Streptophyta</taxon>
        <taxon>Embryophyta</taxon>
        <taxon>Tracheophyta</taxon>
        <taxon>Spermatophyta</taxon>
        <taxon>Magnoliopsida</taxon>
        <taxon>eudicotyledons</taxon>
        <taxon>Gunneridae</taxon>
        <taxon>Pentapetalae</taxon>
        <taxon>Dilleniales</taxon>
        <taxon>Dilleniaceae</taxon>
        <taxon>Dillenia</taxon>
    </lineage>
</organism>
<evidence type="ECO:0000256" key="2">
    <source>
        <dbReference type="ARBA" id="ARBA00023004"/>
    </source>
</evidence>
<comment type="similarity">
    <text evidence="3">Belongs to the iron/ascorbate-dependent oxidoreductase family.</text>
</comment>
<keyword evidence="4" id="KW-0812">Transmembrane</keyword>
<dbReference type="InterPro" id="IPR005123">
    <property type="entry name" value="Oxoglu/Fe-dep_dioxygenase_dom"/>
</dbReference>
<dbReference type="SUPFAM" id="SSF51197">
    <property type="entry name" value="Clavaminate synthase-like"/>
    <property type="match status" value="1"/>
</dbReference>
<keyword evidence="7" id="KW-1185">Reference proteome</keyword>